<comment type="caution">
    <text evidence="11">The sequence shown here is derived from an EMBL/GenBank/DDBJ whole genome shotgun (WGS) entry which is preliminary data.</text>
</comment>
<gene>
    <name evidence="11" type="ORF">FE263_15050</name>
</gene>
<evidence type="ECO:0000256" key="7">
    <source>
        <dbReference type="ARBA" id="ARBA00022989"/>
    </source>
</evidence>
<keyword evidence="5 10" id="KW-0812">Transmembrane</keyword>
<name>A0A5R9J2C0_9PROT</name>
<protein>
    <recommendedName>
        <fullName evidence="13">Alg9-like mannosyltransferase family protein</fullName>
    </recommendedName>
</protein>
<feature type="transmembrane region" description="Helical" evidence="10">
    <location>
        <begin position="366"/>
        <end position="389"/>
    </location>
</feature>
<dbReference type="GO" id="GO:0000030">
    <property type="term" value="F:mannosyltransferase activity"/>
    <property type="evidence" value="ECO:0007669"/>
    <property type="project" value="TreeGrafter"/>
</dbReference>
<dbReference type="InterPro" id="IPR005599">
    <property type="entry name" value="GPI_mannosylTrfase"/>
</dbReference>
<keyword evidence="4" id="KW-0808">Transferase</keyword>
<evidence type="ECO:0008006" key="13">
    <source>
        <dbReference type="Google" id="ProtNLM"/>
    </source>
</evidence>
<keyword evidence="7 10" id="KW-1133">Transmembrane helix</keyword>
<dbReference type="Proteomes" id="UP000305654">
    <property type="component" value="Unassembled WGS sequence"/>
</dbReference>
<evidence type="ECO:0000256" key="4">
    <source>
        <dbReference type="ARBA" id="ARBA00022679"/>
    </source>
</evidence>
<dbReference type="GO" id="GO:0012505">
    <property type="term" value="C:endomembrane system"/>
    <property type="evidence" value="ECO:0007669"/>
    <property type="project" value="UniProtKB-SubCell"/>
</dbReference>
<keyword evidence="3" id="KW-0328">Glycosyltransferase</keyword>
<feature type="transmembrane region" description="Helical" evidence="10">
    <location>
        <begin position="195"/>
        <end position="223"/>
    </location>
</feature>
<organism evidence="11 12">
    <name type="scientific">Lichenicoccus roseus</name>
    <dbReference type="NCBI Taxonomy" id="2683649"/>
    <lineage>
        <taxon>Bacteria</taxon>
        <taxon>Pseudomonadati</taxon>
        <taxon>Pseudomonadota</taxon>
        <taxon>Alphaproteobacteria</taxon>
        <taxon>Acetobacterales</taxon>
        <taxon>Acetobacteraceae</taxon>
        <taxon>Lichenicoccus</taxon>
    </lineage>
</organism>
<feature type="transmembrane region" description="Helical" evidence="10">
    <location>
        <begin position="107"/>
        <end position="125"/>
    </location>
</feature>
<keyword evidence="12" id="KW-1185">Reference proteome</keyword>
<feature type="transmembrane region" description="Helical" evidence="10">
    <location>
        <begin position="131"/>
        <end position="152"/>
    </location>
</feature>
<dbReference type="PANTHER" id="PTHR22760">
    <property type="entry name" value="GLYCOSYLTRANSFERASE"/>
    <property type="match status" value="1"/>
</dbReference>
<feature type="transmembrane region" description="Helical" evidence="10">
    <location>
        <begin position="281"/>
        <end position="304"/>
    </location>
</feature>
<keyword evidence="8 10" id="KW-0472">Membrane</keyword>
<sequence length="516" mass="54921">MAEVLDFSSNRSAPAARGGGSVSPRGTSMLPLLLAALLARLVFLFVGPFYIRPDEVFQALEPAHRLLTGHGVITWEWHEGIRSWLLPGLIAAIMQASAWVGLGHSTLVVQGVFATLSLAVVAVAVRCGQAFAGRTGALFCGVLTAFWPDTVLDGSHTLSESQAGNLLAIGTMLASVMLRRAWAGGRQASSWEPCGIGLLLGFATILRFQLIPGVAVVLVAAWLTDGRRRGAVMLLGAALPLAGQAVLDTMTLGAPLQSIWKNLEVNLVEHRADLFGRSSPAFYLFEMVQYWGAALLPLAACFVAGVRKARLAGLVVAAVIFSHSVIAHKEFSFIAGTVPLILVVAGIGGAMLLARPGPRSGPNRSRIPPASWAALAIVAMCVTTLFSGYKSLRRDHASLPSLMRQARQVPGLCGLALYVGEQQWWIWTGGYSLLDRDVPLYLLRAPADFATAASGFDALLVDEGVLAYLPTSYRLVRCLHGACLLHRDGSCLPNGSHLMQDEAGLGLPIQPGSIRW</sequence>
<dbReference type="Pfam" id="PF03901">
    <property type="entry name" value="Glyco_transf_22"/>
    <property type="match status" value="1"/>
</dbReference>
<dbReference type="OrthoDB" id="5493835at2"/>
<feature type="transmembrane region" description="Helical" evidence="10">
    <location>
        <begin position="30"/>
        <end position="51"/>
    </location>
</feature>
<evidence type="ECO:0000256" key="8">
    <source>
        <dbReference type="ARBA" id="ARBA00023136"/>
    </source>
</evidence>
<evidence type="ECO:0000256" key="3">
    <source>
        <dbReference type="ARBA" id="ARBA00022676"/>
    </source>
</evidence>
<proteinExistence type="predicted"/>
<evidence type="ECO:0000313" key="12">
    <source>
        <dbReference type="Proteomes" id="UP000305654"/>
    </source>
</evidence>
<dbReference type="AlphaFoldDB" id="A0A5R9J2C0"/>
<keyword evidence="6" id="KW-0256">Endoplasmic reticulum</keyword>
<feature type="transmembrane region" description="Helical" evidence="10">
    <location>
        <begin position="333"/>
        <end position="354"/>
    </location>
</feature>
<reference evidence="11 12" key="1">
    <citation type="submission" date="2019-05" db="EMBL/GenBank/DDBJ databases">
        <authorList>
            <person name="Pankratov T."/>
            <person name="Grouzdev D."/>
        </authorList>
    </citation>
    <scope>NUCLEOTIDE SEQUENCE [LARGE SCALE GENOMIC DNA]</scope>
    <source>
        <strain evidence="11 12">KEBCLARHB70R</strain>
    </source>
</reference>
<evidence type="ECO:0000256" key="5">
    <source>
        <dbReference type="ARBA" id="ARBA00022692"/>
    </source>
</evidence>
<evidence type="ECO:0000256" key="10">
    <source>
        <dbReference type="SAM" id="Phobius"/>
    </source>
</evidence>
<feature type="transmembrane region" description="Helical" evidence="10">
    <location>
        <begin position="230"/>
        <end position="247"/>
    </location>
</feature>
<dbReference type="EMBL" id="VCDI01000005">
    <property type="protein sequence ID" value="TLU71780.1"/>
    <property type="molecule type" value="Genomic_DNA"/>
</dbReference>
<comment type="subcellular location">
    <subcellularLocation>
        <location evidence="1">Endomembrane system</location>
        <topology evidence="1">Multi-pass membrane protein</topology>
    </subcellularLocation>
    <subcellularLocation>
        <location evidence="2">Endoplasmic reticulum membrane</location>
    </subcellularLocation>
</comment>
<evidence type="ECO:0000256" key="1">
    <source>
        <dbReference type="ARBA" id="ARBA00004127"/>
    </source>
</evidence>
<feature type="transmembrane region" description="Helical" evidence="10">
    <location>
        <begin position="84"/>
        <end position="102"/>
    </location>
</feature>
<evidence type="ECO:0000256" key="2">
    <source>
        <dbReference type="ARBA" id="ARBA00004586"/>
    </source>
</evidence>
<evidence type="ECO:0000313" key="11">
    <source>
        <dbReference type="EMBL" id="TLU71780.1"/>
    </source>
</evidence>
<feature type="region of interest" description="Disordered" evidence="9">
    <location>
        <begin position="1"/>
        <end position="23"/>
    </location>
</feature>
<evidence type="ECO:0000256" key="6">
    <source>
        <dbReference type="ARBA" id="ARBA00022824"/>
    </source>
</evidence>
<accession>A0A5R9J2C0</accession>
<evidence type="ECO:0000256" key="9">
    <source>
        <dbReference type="SAM" id="MobiDB-lite"/>
    </source>
</evidence>
<feature type="transmembrane region" description="Helical" evidence="10">
    <location>
        <begin position="311"/>
        <end position="327"/>
    </location>
</feature>